<feature type="compositionally biased region" description="Basic residues" evidence="2">
    <location>
        <begin position="325"/>
        <end position="343"/>
    </location>
</feature>
<dbReference type="GO" id="GO:0010792">
    <property type="term" value="P:DNA double-strand break processing involved in repair via single-strand annealing"/>
    <property type="evidence" value="ECO:0007669"/>
    <property type="project" value="TreeGrafter"/>
</dbReference>
<evidence type="ECO:0000256" key="1">
    <source>
        <dbReference type="SAM" id="Coils"/>
    </source>
</evidence>
<feature type="compositionally biased region" description="Basic and acidic residues" evidence="2">
    <location>
        <begin position="418"/>
        <end position="430"/>
    </location>
</feature>
<feature type="coiled-coil region" evidence="1">
    <location>
        <begin position="101"/>
        <end position="128"/>
    </location>
</feature>
<accession>A0A437D6G6</accession>
<feature type="compositionally biased region" description="Basic and acidic residues" evidence="2">
    <location>
        <begin position="553"/>
        <end position="586"/>
    </location>
</feature>
<reference evidence="4 5" key="1">
    <citation type="submission" date="2018-11" db="EMBL/GenBank/DDBJ databases">
        <authorList>
            <person name="Lopez-Roques C."/>
            <person name="Donnadieu C."/>
            <person name="Bouchez O."/>
            <person name="Klopp C."/>
            <person name="Cabau C."/>
            <person name="Zahm M."/>
        </authorList>
    </citation>
    <scope>NUCLEOTIDE SEQUENCE [LARGE SCALE GENOMIC DNA]</scope>
    <source>
        <strain evidence="4">RS831</strain>
        <tissue evidence="4">Whole body</tissue>
    </source>
</reference>
<dbReference type="EMBL" id="CM012443">
    <property type="protein sequence ID" value="RVE70297.1"/>
    <property type="molecule type" value="Genomic_DNA"/>
</dbReference>
<feature type="region of interest" description="Disordered" evidence="2">
    <location>
        <begin position="128"/>
        <end position="178"/>
    </location>
</feature>
<feature type="coiled-coil region" evidence="1">
    <location>
        <begin position="12"/>
        <end position="67"/>
    </location>
</feature>
<feature type="region of interest" description="Disordered" evidence="2">
    <location>
        <begin position="243"/>
        <end position="270"/>
    </location>
</feature>
<feature type="compositionally biased region" description="Basic and acidic residues" evidence="2">
    <location>
        <begin position="353"/>
        <end position="402"/>
    </location>
</feature>
<feature type="compositionally biased region" description="Basic and acidic residues" evidence="2">
    <location>
        <begin position="454"/>
        <end position="479"/>
    </location>
</feature>
<dbReference type="AlphaFoldDB" id="A0A437D6G6"/>
<reference evidence="4 5" key="2">
    <citation type="submission" date="2019-01" db="EMBL/GenBank/DDBJ databases">
        <title>A chromosome length genome reference of the Java medaka (oryzias javanicus).</title>
        <authorList>
            <person name="Herpin A."/>
            <person name="Takehana Y."/>
            <person name="Naruse K."/>
            <person name="Ansai S."/>
            <person name="Kawaguchi M."/>
        </authorList>
    </citation>
    <scope>NUCLEOTIDE SEQUENCE [LARGE SCALE GENOMIC DNA]</scope>
    <source>
        <strain evidence="4">RS831</strain>
        <tissue evidence="4">Whole body</tissue>
    </source>
</reference>
<dbReference type="Proteomes" id="UP000283210">
    <property type="component" value="Chromosome 7"/>
</dbReference>
<evidence type="ECO:0000256" key="2">
    <source>
        <dbReference type="SAM" id="MobiDB-lite"/>
    </source>
</evidence>
<feature type="compositionally biased region" description="Polar residues" evidence="2">
    <location>
        <begin position="506"/>
        <end position="528"/>
    </location>
</feature>
<evidence type="ECO:0000259" key="3">
    <source>
        <dbReference type="Pfam" id="PF10482"/>
    </source>
</evidence>
<dbReference type="GO" id="GO:0003684">
    <property type="term" value="F:damaged DNA binding"/>
    <property type="evidence" value="ECO:0007669"/>
    <property type="project" value="TreeGrafter"/>
</dbReference>
<dbReference type="InterPro" id="IPR033316">
    <property type="entry name" value="RBBP8-like"/>
</dbReference>
<dbReference type="PANTHER" id="PTHR15107:SF3">
    <property type="entry name" value="RBBP8 N-TERMINAL-LIKE PROTEIN"/>
    <property type="match status" value="1"/>
</dbReference>
<organism evidence="4 5">
    <name type="scientific">Oryzias javanicus</name>
    <name type="common">Javanese ricefish</name>
    <name type="synonym">Aplocheilus javanicus</name>
    <dbReference type="NCBI Taxonomy" id="123683"/>
    <lineage>
        <taxon>Eukaryota</taxon>
        <taxon>Metazoa</taxon>
        <taxon>Chordata</taxon>
        <taxon>Craniata</taxon>
        <taxon>Vertebrata</taxon>
        <taxon>Euteleostomi</taxon>
        <taxon>Actinopterygii</taxon>
        <taxon>Neopterygii</taxon>
        <taxon>Teleostei</taxon>
        <taxon>Neoteleostei</taxon>
        <taxon>Acanthomorphata</taxon>
        <taxon>Ovalentaria</taxon>
        <taxon>Atherinomorphae</taxon>
        <taxon>Beloniformes</taxon>
        <taxon>Adrianichthyidae</taxon>
        <taxon>Oryziinae</taxon>
        <taxon>Oryzias</taxon>
    </lineage>
</organism>
<dbReference type="OMA" id="TEHRVNR"/>
<dbReference type="OrthoDB" id="8809203at2759"/>
<feature type="region of interest" description="Disordered" evidence="2">
    <location>
        <begin position="506"/>
        <end position="586"/>
    </location>
</feature>
<dbReference type="PANTHER" id="PTHR15107">
    <property type="entry name" value="RETINOBLASTOMA BINDING PROTEIN 8"/>
    <property type="match status" value="1"/>
</dbReference>
<evidence type="ECO:0000313" key="5">
    <source>
        <dbReference type="Proteomes" id="UP000283210"/>
    </source>
</evidence>
<sequence length="586" mass="65720">MENFSDMLRKLQEAHEREVEGWQVKVRELSNKKGCDSKRMEELFTRNQQMKEQQRMLTENIRTLENRLRAGLCDRCTVTQEVAKRRQQEFEASQIQSLQHISILAGEMTNLKKEILKLKDENRSLRAAVNRGSADPSSSSSAEHKTNGSPDHSPRSRSISLISPTPGRTAQQPADGDVVIKVEADQRREDIECREFRGSSNSSFEVVKPRSSSAWKTDSSVAQAAEKRAQSIEVLDQHPGILLQPHRRNSSPVSGVEAKPRRPVVPIPCHPQPINSNPVPLPWPLSESSNWANVAAMVGNRQMPNSSRLQLPHFPNLIAPPHQLTPRKHGFSASWHKHSIPHHPSKDPTVVCKFRDTKEHADNTPKPPEQKKDPPPYKAERVPGEVTRDAPDGPLDLSDRGKLNPNQKSTDEASPGEGRVHRSSDEDGRTRIPASSPSLCVFPSSSHSAPQTQKNHESEHKNGVIKDQEQKEDLMKRTEQSNAKKVPLSLRPAVVMLETLNSALQRQESLSSNGKLTKMSSPANVVDSSSDEQDENLSSCARESAPNGKRKRTTLENECDRNTDKNNIQPERRIKIRLRPEERSQS</sequence>
<keyword evidence="1" id="KW-0175">Coiled coil</keyword>
<proteinExistence type="predicted"/>
<feature type="domain" description="DNA endonuclease Ctp1 N-terminal" evidence="3">
    <location>
        <begin position="4"/>
        <end position="122"/>
    </location>
</feature>
<gene>
    <name evidence="4" type="ORF">OJAV_G00062580</name>
</gene>
<feature type="region of interest" description="Disordered" evidence="2">
    <location>
        <begin position="317"/>
        <end position="490"/>
    </location>
</feature>
<evidence type="ECO:0000313" key="4">
    <source>
        <dbReference type="EMBL" id="RVE70297.1"/>
    </source>
</evidence>
<protein>
    <recommendedName>
        <fullName evidence="3">DNA endonuclease Ctp1 N-terminal domain-containing protein</fullName>
    </recommendedName>
</protein>
<name>A0A437D6G6_ORYJA</name>
<feature type="compositionally biased region" description="Low complexity" evidence="2">
    <location>
        <begin position="435"/>
        <end position="448"/>
    </location>
</feature>
<dbReference type="InterPro" id="IPR019518">
    <property type="entry name" value="CtIP_N"/>
</dbReference>
<dbReference type="Pfam" id="PF10482">
    <property type="entry name" value="CtIP_N"/>
    <property type="match status" value="1"/>
</dbReference>
<keyword evidence="5" id="KW-1185">Reference proteome</keyword>